<comment type="caution">
    <text evidence="1">The sequence shown here is derived from an EMBL/GenBank/DDBJ whole genome shotgun (WGS) entry which is preliminary data.</text>
</comment>
<name>A0ACC2P5J2_9HYME</name>
<evidence type="ECO:0000313" key="2">
    <source>
        <dbReference type="Proteomes" id="UP001239111"/>
    </source>
</evidence>
<sequence>MRIESLLSKKSGTKDQRVQDAVHKSWSPKVALSSVGSPTVPKAIVDSTPITMDNPDYSLQFSALVLKRFPKLLPQRIVEKLAASRGYPVGRASLWGTRSSGLHPELVDLWCHSFC</sequence>
<organism evidence="1 2">
    <name type="scientific">Eretmocerus hayati</name>
    <dbReference type="NCBI Taxonomy" id="131215"/>
    <lineage>
        <taxon>Eukaryota</taxon>
        <taxon>Metazoa</taxon>
        <taxon>Ecdysozoa</taxon>
        <taxon>Arthropoda</taxon>
        <taxon>Hexapoda</taxon>
        <taxon>Insecta</taxon>
        <taxon>Pterygota</taxon>
        <taxon>Neoptera</taxon>
        <taxon>Endopterygota</taxon>
        <taxon>Hymenoptera</taxon>
        <taxon>Apocrita</taxon>
        <taxon>Proctotrupomorpha</taxon>
        <taxon>Chalcidoidea</taxon>
        <taxon>Aphelinidae</taxon>
        <taxon>Aphelininae</taxon>
        <taxon>Eretmocerus</taxon>
    </lineage>
</organism>
<proteinExistence type="predicted"/>
<evidence type="ECO:0000313" key="1">
    <source>
        <dbReference type="EMBL" id="KAJ8678388.1"/>
    </source>
</evidence>
<keyword evidence="2" id="KW-1185">Reference proteome</keyword>
<gene>
    <name evidence="1" type="ORF">QAD02_014175</name>
</gene>
<accession>A0ACC2P5J2</accession>
<reference evidence="1" key="1">
    <citation type="submission" date="2023-04" db="EMBL/GenBank/DDBJ databases">
        <title>A chromosome-level genome assembly of the parasitoid wasp Eretmocerus hayati.</title>
        <authorList>
            <person name="Zhong Y."/>
            <person name="Liu S."/>
            <person name="Liu Y."/>
        </authorList>
    </citation>
    <scope>NUCLEOTIDE SEQUENCE</scope>
    <source>
        <strain evidence="1">ZJU_SS_LIU_2023</strain>
    </source>
</reference>
<dbReference type="EMBL" id="CM056742">
    <property type="protein sequence ID" value="KAJ8678388.1"/>
    <property type="molecule type" value="Genomic_DNA"/>
</dbReference>
<protein>
    <submittedName>
        <fullName evidence="1">Uncharacterized protein</fullName>
    </submittedName>
</protein>
<dbReference type="Proteomes" id="UP001239111">
    <property type="component" value="Chromosome 2"/>
</dbReference>